<dbReference type="PROSITE" id="PS50005">
    <property type="entry name" value="TPR"/>
    <property type="match status" value="2"/>
</dbReference>
<evidence type="ECO:0000256" key="1">
    <source>
        <dbReference type="ARBA" id="ARBA00022737"/>
    </source>
</evidence>
<gene>
    <name evidence="5" type="ORF">E8A74_11600</name>
</gene>
<dbReference type="InterPro" id="IPR011990">
    <property type="entry name" value="TPR-like_helical_dom_sf"/>
</dbReference>
<accession>A0A4U1JH99</accession>
<dbReference type="OrthoDB" id="5192220at2"/>
<feature type="region of interest" description="Disordered" evidence="4">
    <location>
        <begin position="1"/>
        <end position="43"/>
    </location>
</feature>
<keyword evidence="1" id="KW-0677">Repeat</keyword>
<feature type="repeat" description="TPR" evidence="3">
    <location>
        <begin position="113"/>
        <end position="146"/>
    </location>
</feature>
<dbReference type="Proteomes" id="UP000309215">
    <property type="component" value="Unassembled WGS sequence"/>
</dbReference>
<feature type="compositionally biased region" description="Low complexity" evidence="4">
    <location>
        <begin position="1"/>
        <end position="12"/>
    </location>
</feature>
<dbReference type="GO" id="GO:0009279">
    <property type="term" value="C:cell outer membrane"/>
    <property type="evidence" value="ECO:0007669"/>
    <property type="project" value="TreeGrafter"/>
</dbReference>
<evidence type="ECO:0000256" key="3">
    <source>
        <dbReference type="PROSITE-ProRule" id="PRU00339"/>
    </source>
</evidence>
<dbReference type="PANTHER" id="PTHR44858">
    <property type="entry name" value="TETRATRICOPEPTIDE REPEAT PROTEIN 6"/>
    <property type="match status" value="1"/>
</dbReference>
<dbReference type="InterPro" id="IPR019734">
    <property type="entry name" value="TPR_rpt"/>
</dbReference>
<keyword evidence="2 3" id="KW-0802">TPR repeat</keyword>
<dbReference type="InterPro" id="IPR050498">
    <property type="entry name" value="Ycf3"/>
</dbReference>
<comment type="caution">
    <text evidence="5">The sequence shown here is derived from an EMBL/GenBank/DDBJ whole genome shotgun (WGS) entry which is preliminary data.</text>
</comment>
<evidence type="ECO:0000256" key="2">
    <source>
        <dbReference type="ARBA" id="ARBA00022803"/>
    </source>
</evidence>
<dbReference type="SUPFAM" id="SSF48452">
    <property type="entry name" value="TPR-like"/>
    <property type="match status" value="1"/>
</dbReference>
<dbReference type="AlphaFoldDB" id="A0A4U1JH99"/>
<dbReference type="PANTHER" id="PTHR44858:SF1">
    <property type="entry name" value="UDP-N-ACETYLGLUCOSAMINE--PEPTIDE N-ACETYLGLUCOSAMINYLTRANSFERASE SPINDLY-RELATED"/>
    <property type="match status" value="1"/>
</dbReference>
<dbReference type="GO" id="GO:0046813">
    <property type="term" value="P:receptor-mediated virion attachment to host cell"/>
    <property type="evidence" value="ECO:0007669"/>
    <property type="project" value="TreeGrafter"/>
</dbReference>
<dbReference type="EMBL" id="SSMQ01000009">
    <property type="protein sequence ID" value="TKD09796.1"/>
    <property type="molecule type" value="Genomic_DNA"/>
</dbReference>
<proteinExistence type="predicted"/>
<keyword evidence="6" id="KW-1185">Reference proteome</keyword>
<organism evidence="5 6">
    <name type="scientific">Polyangium fumosum</name>
    <dbReference type="NCBI Taxonomy" id="889272"/>
    <lineage>
        <taxon>Bacteria</taxon>
        <taxon>Pseudomonadati</taxon>
        <taxon>Myxococcota</taxon>
        <taxon>Polyangia</taxon>
        <taxon>Polyangiales</taxon>
        <taxon>Polyangiaceae</taxon>
        <taxon>Polyangium</taxon>
    </lineage>
</organism>
<feature type="repeat" description="TPR" evidence="3">
    <location>
        <begin position="45"/>
        <end position="78"/>
    </location>
</feature>
<reference evidence="5 6" key="1">
    <citation type="submission" date="2019-04" db="EMBL/GenBank/DDBJ databases">
        <authorList>
            <person name="Li Y."/>
            <person name="Wang J."/>
        </authorList>
    </citation>
    <scope>NUCLEOTIDE SEQUENCE [LARGE SCALE GENOMIC DNA]</scope>
    <source>
        <strain evidence="5 6">DSM 14668</strain>
    </source>
</reference>
<feature type="compositionally biased region" description="Basic residues" evidence="4">
    <location>
        <begin position="13"/>
        <end position="28"/>
    </location>
</feature>
<evidence type="ECO:0000256" key="4">
    <source>
        <dbReference type="SAM" id="MobiDB-lite"/>
    </source>
</evidence>
<dbReference type="Gene3D" id="1.25.40.10">
    <property type="entry name" value="Tetratricopeptide repeat domain"/>
    <property type="match status" value="1"/>
</dbReference>
<dbReference type="SMART" id="SM00028">
    <property type="entry name" value="TPR"/>
    <property type="match status" value="4"/>
</dbReference>
<evidence type="ECO:0000313" key="5">
    <source>
        <dbReference type="EMBL" id="TKD09796.1"/>
    </source>
</evidence>
<sequence length="384" mass="41848">MPRTTKPTPAKKTPARKATKRAPTKHAPPRPILTTEAPEGGMPAWAEINNRGNRKQEEGDLDGAIADFTKAIKLAPGEHAPRYNRGNARSLADDVDGAIADYTDAIKIAPNFAPAWQRRGLSKQRHGDLEGAIVDLEEAIHLAPAEPSAYGERAALRALRADFTGAVEDCVRALALAPLDWHHRPNTQNLLDMIRKAEEKQRTETMAAKKAGTKARKAAKVEEAPRTARLVVEEVLGASGFTFALAEDEAGYIDYLAAVGQGIVEAFAVRLSEELERVVVYVIFEPKAKKELRTELAEFVTRANFGMGDGNFEMDFDDGSVRFKIALDYTEEPLSPLLLRNMIFDAMDTTEVYADALARVIAGKAKAKTAVRAAEKAAMESGSL</sequence>
<protein>
    <submittedName>
        <fullName evidence="5">Tetratricopeptide repeat protein</fullName>
    </submittedName>
</protein>
<dbReference type="Pfam" id="PF13181">
    <property type="entry name" value="TPR_8"/>
    <property type="match status" value="1"/>
</dbReference>
<name>A0A4U1JH99_9BACT</name>
<evidence type="ECO:0000313" key="6">
    <source>
        <dbReference type="Proteomes" id="UP000309215"/>
    </source>
</evidence>